<dbReference type="EMBL" id="PVBR01000008">
    <property type="protein sequence ID" value="PRD43053.1"/>
    <property type="molecule type" value="Genomic_DNA"/>
</dbReference>
<evidence type="ECO:0000259" key="3">
    <source>
        <dbReference type="PROSITE" id="PS51186"/>
    </source>
</evidence>
<dbReference type="RefSeq" id="WP_105742292.1">
    <property type="nucleotide sequence ID" value="NZ_PVBR01000008.1"/>
</dbReference>
<sequence>MDETRIRPAQIDEAPQLTKLCKDASLPYGYNEETIERFEPALSVNLALIASGLTFVAERLDSQPLGVMALRPIGLGGLILLDRIFVHPSAQRQGIGMQLFSKAADKSAAMGGSAILIYSHPQAAAFYKRVGCINIGETPFYLSHDLKMPMMVYSIPASEAG</sequence>
<dbReference type="AlphaFoldDB" id="A0A2S9IRB1"/>
<evidence type="ECO:0000313" key="5">
    <source>
        <dbReference type="Proteomes" id="UP000239434"/>
    </source>
</evidence>
<dbReference type="InterPro" id="IPR000182">
    <property type="entry name" value="GNAT_dom"/>
</dbReference>
<dbReference type="PANTHER" id="PTHR43877">
    <property type="entry name" value="AMINOALKYLPHOSPHONATE N-ACETYLTRANSFERASE-RELATED-RELATED"/>
    <property type="match status" value="1"/>
</dbReference>
<dbReference type="GO" id="GO:0016747">
    <property type="term" value="F:acyltransferase activity, transferring groups other than amino-acyl groups"/>
    <property type="evidence" value="ECO:0007669"/>
    <property type="project" value="InterPro"/>
</dbReference>
<evidence type="ECO:0000313" key="4">
    <source>
        <dbReference type="EMBL" id="PRD43053.1"/>
    </source>
</evidence>
<dbReference type="InterPro" id="IPR050832">
    <property type="entry name" value="Bact_Acetyltransf"/>
</dbReference>
<evidence type="ECO:0000256" key="2">
    <source>
        <dbReference type="ARBA" id="ARBA00023315"/>
    </source>
</evidence>
<dbReference type="Pfam" id="PF13508">
    <property type="entry name" value="Acetyltransf_7"/>
    <property type="match status" value="1"/>
</dbReference>
<organism evidence="4 5">
    <name type="scientific">Phyllobacterium phragmitis</name>
    <dbReference type="NCBI Taxonomy" id="2670329"/>
    <lineage>
        <taxon>Bacteria</taxon>
        <taxon>Pseudomonadati</taxon>
        <taxon>Pseudomonadota</taxon>
        <taxon>Alphaproteobacteria</taxon>
        <taxon>Hyphomicrobiales</taxon>
        <taxon>Phyllobacteriaceae</taxon>
        <taxon>Phyllobacterium</taxon>
    </lineage>
</organism>
<feature type="domain" description="N-acetyltransferase" evidence="3">
    <location>
        <begin position="4"/>
        <end position="153"/>
    </location>
</feature>
<evidence type="ECO:0000256" key="1">
    <source>
        <dbReference type="ARBA" id="ARBA00022679"/>
    </source>
</evidence>
<dbReference type="SUPFAM" id="SSF55729">
    <property type="entry name" value="Acyl-CoA N-acyltransferases (Nat)"/>
    <property type="match status" value="1"/>
</dbReference>
<name>A0A2S9IRB1_9HYPH</name>
<gene>
    <name evidence="4" type="ORF">C5748_12640</name>
</gene>
<accession>A0A2S9IRB1</accession>
<reference evidence="4 5" key="1">
    <citation type="submission" date="2018-02" db="EMBL/GenBank/DDBJ databases">
        <title>The draft genome of Phyllobacterium sp. 1N-3.</title>
        <authorList>
            <person name="Liu L."/>
            <person name="Li L."/>
            <person name="Zhang X."/>
            <person name="Wang T."/>
            <person name="Liang L."/>
        </authorList>
    </citation>
    <scope>NUCLEOTIDE SEQUENCE [LARGE SCALE GENOMIC DNA]</scope>
    <source>
        <strain evidence="4 5">1N-3</strain>
    </source>
</reference>
<dbReference type="Proteomes" id="UP000239434">
    <property type="component" value="Unassembled WGS sequence"/>
</dbReference>
<dbReference type="InterPro" id="IPR016181">
    <property type="entry name" value="Acyl_CoA_acyltransferase"/>
</dbReference>
<dbReference type="CDD" id="cd04301">
    <property type="entry name" value="NAT_SF"/>
    <property type="match status" value="1"/>
</dbReference>
<keyword evidence="2" id="KW-0012">Acyltransferase</keyword>
<proteinExistence type="predicted"/>
<comment type="caution">
    <text evidence="4">The sequence shown here is derived from an EMBL/GenBank/DDBJ whole genome shotgun (WGS) entry which is preliminary data.</text>
</comment>
<dbReference type="PROSITE" id="PS51186">
    <property type="entry name" value="GNAT"/>
    <property type="match status" value="1"/>
</dbReference>
<dbReference type="PANTHER" id="PTHR43877:SF1">
    <property type="entry name" value="ACETYLTRANSFERASE"/>
    <property type="match status" value="1"/>
</dbReference>
<protein>
    <recommendedName>
        <fullName evidence="3">N-acetyltransferase domain-containing protein</fullName>
    </recommendedName>
</protein>
<keyword evidence="5" id="KW-1185">Reference proteome</keyword>
<dbReference type="Gene3D" id="3.40.630.30">
    <property type="match status" value="1"/>
</dbReference>
<keyword evidence="1" id="KW-0808">Transferase</keyword>